<dbReference type="Gene3D" id="3.40.50.620">
    <property type="entry name" value="HUPs"/>
    <property type="match status" value="1"/>
</dbReference>
<organism evidence="1 2">
    <name type="scientific">Gnathostoma spinigerum</name>
    <dbReference type="NCBI Taxonomy" id="75299"/>
    <lineage>
        <taxon>Eukaryota</taxon>
        <taxon>Metazoa</taxon>
        <taxon>Ecdysozoa</taxon>
        <taxon>Nematoda</taxon>
        <taxon>Chromadorea</taxon>
        <taxon>Rhabditida</taxon>
        <taxon>Spirurina</taxon>
        <taxon>Gnathostomatomorpha</taxon>
        <taxon>Gnathostomatoidea</taxon>
        <taxon>Gnathostomatidae</taxon>
        <taxon>Gnathostoma</taxon>
    </lineage>
</organism>
<accession>A0ABD6EMY6</accession>
<dbReference type="Proteomes" id="UP001608902">
    <property type="component" value="Unassembled WGS sequence"/>
</dbReference>
<protein>
    <recommendedName>
        <fullName evidence="3">Photolyase/cryptochrome alpha/beta domain-containing protein</fullName>
    </recommendedName>
</protein>
<evidence type="ECO:0000313" key="1">
    <source>
        <dbReference type="EMBL" id="MFH4981335.1"/>
    </source>
</evidence>
<gene>
    <name evidence="1" type="ORF">AB6A40_008044</name>
</gene>
<proteinExistence type="predicted"/>
<name>A0ABD6EMY6_9BILA</name>
<reference evidence="1 2" key="1">
    <citation type="submission" date="2024-08" db="EMBL/GenBank/DDBJ databases">
        <title>Gnathostoma spinigerum genome.</title>
        <authorList>
            <person name="Gonzalez-Bertolin B."/>
            <person name="Monzon S."/>
            <person name="Zaballos A."/>
            <person name="Jimenez P."/>
            <person name="Dekumyoy P."/>
            <person name="Varona S."/>
            <person name="Cuesta I."/>
            <person name="Sumanam S."/>
            <person name="Adisakwattana P."/>
            <person name="Gasser R.B."/>
            <person name="Hernandez-Gonzalez A."/>
            <person name="Young N.D."/>
            <person name="Perteguer M.J."/>
        </authorList>
    </citation>
    <scope>NUCLEOTIDE SEQUENCE [LARGE SCALE GENOMIC DNA]</scope>
    <source>
        <strain evidence="1">AL3</strain>
        <tissue evidence="1">Liver</tissue>
    </source>
</reference>
<evidence type="ECO:0008006" key="3">
    <source>
        <dbReference type="Google" id="ProtNLM"/>
    </source>
</evidence>
<sequence length="82" mass="9152">MVSSRIQPMNRQVVAKGKYVLYILRSMRSKDSPALSFASQQANDSKVPVLAVYFYIPGTGGTEGKLETTQDKIDVFQDCETF</sequence>
<dbReference type="AlphaFoldDB" id="A0ABD6EMY6"/>
<keyword evidence="2" id="KW-1185">Reference proteome</keyword>
<comment type="caution">
    <text evidence="1">The sequence shown here is derived from an EMBL/GenBank/DDBJ whole genome shotgun (WGS) entry which is preliminary data.</text>
</comment>
<dbReference type="EMBL" id="JBGFUD010007013">
    <property type="protein sequence ID" value="MFH4981335.1"/>
    <property type="molecule type" value="Genomic_DNA"/>
</dbReference>
<dbReference type="InterPro" id="IPR014729">
    <property type="entry name" value="Rossmann-like_a/b/a_fold"/>
</dbReference>
<evidence type="ECO:0000313" key="2">
    <source>
        <dbReference type="Proteomes" id="UP001608902"/>
    </source>
</evidence>